<name>A0ABD3D4C9_9LAMI</name>
<organism evidence="2 3">
    <name type="scientific">Castilleja foliolosa</name>
    <dbReference type="NCBI Taxonomy" id="1961234"/>
    <lineage>
        <taxon>Eukaryota</taxon>
        <taxon>Viridiplantae</taxon>
        <taxon>Streptophyta</taxon>
        <taxon>Embryophyta</taxon>
        <taxon>Tracheophyta</taxon>
        <taxon>Spermatophyta</taxon>
        <taxon>Magnoliopsida</taxon>
        <taxon>eudicotyledons</taxon>
        <taxon>Gunneridae</taxon>
        <taxon>Pentapetalae</taxon>
        <taxon>asterids</taxon>
        <taxon>lamiids</taxon>
        <taxon>Lamiales</taxon>
        <taxon>Orobanchaceae</taxon>
        <taxon>Pedicularideae</taxon>
        <taxon>Castillejinae</taxon>
        <taxon>Castilleja</taxon>
    </lineage>
</organism>
<evidence type="ECO:0000313" key="3">
    <source>
        <dbReference type="Proteomes" id="UP001632038"/>
    </source>
</evidence>
<gene>
    <name evidence="2" type="ORF">CASFOL_020362</name>
</gene>
<dbReference type="Proteomes" id="UP001632038">
    <property type="component" value="Unassembled WGS sequence"/>
</dbReference>
<sequence length="186" mass="21182">MKQNLIIVFIHLMMIFTRNSSAFHIPIHLPDINIPKIHIPGTSIHLPKVHIPSCYDSCIAMCLLQEDRITCSLKCVAECHDKSIIDHRHHHEEDHHHDHNNNHSCAVVKCARFLNDTKKLMDCVKSCGTKKRKEDHPRKNSNNRGCVVVKCARFLNDTKKLIVCIKSCSPAITPVKSPTIRPHIGN</sequence>
<keyword evidence="1" id="KW-0732">Signal</keyword>
<dbReference type="EMBL" id="JAVIJP010000027">
    <property type="protein sequence ID" value="KAL3635815.1"/>
    <property type="molecule type" value="Genomic_DNA"/>
</dbReference>
<accession>A0ABD3D4C9</accession>
<protein>
    <submittedName>
        <fullName evidence="2">Uncharacterized protein</fullName>
    </submittedName>
</protein>
<dbReference type="AlphaFoldDB" id="A0ABD3D4C9"/>
<feature type="chain" id="PRO_5044775881" evidence="1">
    <location>
        <begin position="23"/>
        <end position="186"/>
    </location>
</feature>
<evidence type="ECO:0000256" key="1">
    <source>
        <dbReference type="SAM" id="SignalP"/>
    </source>
</evidence>
<keyword evidence="3" id="KW-1185">Reference proteome</keyword>
<proteinExistence type="predicted"/>
<feature type="signal peptide" evidence="1">
    <location>
        <begin position="1"/>
        <end position="22"/>
    </location>
</feature>
<evidence type="ECO:0000313" key="2">
    <source>
        <dbReference type="EMBL" id="KAL3635815.1"/>
    </source>
</evidence>
<comment type="caution">
    <text evidence="2">The sequence shown here is derived from an EMBL/GenBank/DDBJ whole genome shotgun (WGS) entry which is preliminary data.</text>
</comment>
<reference evidence="3" key="1">
    <citation type="journal article" date="2024" name="IScience">
        <title>Strigolactones Initiate the Formation of Haustorium-like Structures in Castilleja.</title>
        <authorList>
            <person name="Buerger M."/>
            <person name="Peterson D."/>
            <person name="Chory J."/>
        </authorList>
    </citation>
    <scope>NUCLEOTIDE SEQUENCE [LARGE SCALE GENOMIC DNA]</scope>
</reference>